<dbReference type="Pfam" id="PF13561">
    <property type="entry name" value="adh_short_C2"/>
    <property type="match status" value="1"/>
</dbReference>
<dbReference type="AlphaFoldDB" id="A0A2P2E7E9"/>
<dbReference type="InterPro" id="IPR020904">
    <property type="entry name" value="Sc_DH/Rdtase_CS"/>
</dbReference>
<dbReference type="NCBIfam" id="NF005559">
    <property type="entry name" value="PRK07231.1"/>
    <property type="match status" value="1"/>
</dbReference>
<dbReference type="PROSITE" id="PS00061">
    <property type="entry name" value="ADH_SHORT"/>
    <property type="match status" value="1"/>
</dbReference>
<dbReference type="PANTHER" id="PTHR43639">
    <property type="entry name" value="OXIDOREDUCTASE, SHORT-CHAIN DEHYDROGENASE/REDUCTASE FAMILY (AFU_ORTHOLOGUE AFUA_5G02870)"/>
    <property type="match status" value="1"/>
</dbReference>
<organism evidence="5 6">
    <name type="scientific">Candidatus Phycosocius bacilliformis</name>
    <dbReference type="NCBI Taxonomy" id="1445552"/>
    <lineage>
        <taxon>Bacteria</taxon>
        <taxon>Pseudomonadati</taxon>
        <taxon>Pseudomonadota</taxon>
        <taxon>Alphaproteobacteria</taxon>
        <taxon>Caulobacterales</taxon>
        <taxon>Caulobacterales incertae sedis</taxon>
        <taxon>Candidatus Phycosocius</taxon>
    </lineage>
</organism>
<dbReference type="InterPro" id="IPR036291">
    <property type="entry name" value="NAD(P)-bd_dom_sf"/>
</dbReference>
<dbReference type="EC" id="1.1.1.175" evidence="3"/>
<accession>A0A2P2E7E9</accession>
<evidence type="ECO:0000313" key="5">
    <source>
        <dbReference type="EMBL" id="GBF56983.1"/>
    </source>
</evidence>
<dbReference type="OrthoDB" id="5457012at2"/>
<dbReference type="NCBIfam" id="NF005473">
    <property type="entry name" value="PRK07069.1"/>
    <property type="match status" value="1"/>
</dbReference>
<dbReference type="FunFam" id="3.40.50.720:FF:000084">
    <property type="entry name" value="Short-chain dehydrogenase reductase"/>
    <property type="match status" value="1"/>
</dbReference>
<evidence type="ECO:0000256" key="4">
    <source>
        <dbReference type="ARBA" id="ARBA00069939"/>
    </source>
</evidence>
<evidence type="ECO:0000313" key="6">
    <source>
        <dbReference type="Proteomes" id="UP000245086"/>
    </source>
</evidence>
<comment type="similarity">
    <text evidence="1">Belongs to the short-chain dehydrogenases/reductases (SDR) family.</text>
</comment>
<gene>
    <name evidence="5" type="primary">fabG3</name>
    <name evidence="5" type="ORF">PbB2_00640</name>
</gene>
<dbReference type="Gene3D" id="3.40.50.720">
    <property type="entry name" value="NAD(P)-binding Rossmann-like Domain"/>
    <property type="match status" value="1"/>
</dbReference>
<dbReference type="EMBL" id="BFBR01000001">
    <property type="protein sequence ID" value="GBF56983.1"/>
    <property type="molecule type" value="Genomic_DNA"/>
</dbReference>
<evidence type="ECO:0000256" key="1">
    <source>
        <dbReference type="ARBA" id="ARBA00006484"/>
    </source>
</evidence>
<dbReference type="GO" id="GO:0047838">
    <property type="term" value="F:D-xylose 1-dehydrogenase (NAD+) activity"/>
    <property type="evidence" value="ECO:0007669"/>
    <property type="project" value="UniProtKB-EC"/>
</dbReference>
<sequence length="258" mass="26671">MTGRMAGKMALITGGAQGLGAAIATMYAKEGAKVVVTDINGAGAEATAAAINVLYPGKAHAFQQDVCSEQRWIDIVDAAHEAMGGLNVLVNNAGIGSLGSVESETFDNWKKVMAVDVDSVFLGCKYALGVMKPYGPGAIVNISSIAGLIASANYAAYNAAKAAVWLLTKSVALHCARKVPGFRCNSIHPTFIKTPILDGMAGLVGSQEEAYAKLARQVPLGRLGEPDDIAYAAVYLASDESKFVTGAELKVDGGISAM</sequence>
<comment type="caution">
    <text evidence="5">The sequence shown here is derived from an EMBL/GenBank/DDBJ whole genome shotgun (WGS) entry which is preliminary data.</text>
</comment>
<keyword evidence="2 5" id="KW-0560">Oxidoreductase</keyword>
<reference evidence="5 6" key="1">
    <citation type="journal article" date="2018" name="Genome Announc.">
        <title>Draft Genome Sequence of "Candidatus Phycosocius bacilliformis," an Alphaproteobacterial Ectosymbiont of the Hydrocarbon-Producing Green Alga Botryococcus braunii.</title>
        <authorList>
            <person name="Tanabe Y."/>
            <person name="Yamaguchi H."/>
            <person name="Watanabe M.M."/>
        </authorList>
    </citation>
    <scope>NUCLEOTIDE SEQUENCE [LARGE SCALE GENOMIC DNA]</scope>
    <source>
        <strain evidence="5 6">BOTRYCO-2</strain>
    </source>
</reference>
<dbReference type="PRINTS" id="PR00081">
    <property type="entry name" value="GDHRDH"/>
</dbReference>
<name>A0A2P2E7E9_9PROT</name>
<evidence type="ECO:0000256" key="2">
    <source>
        <dbReference type="ARBA" id="ARBA00023002"/>
    </source>
</evidence>
<keyword evidence="6" id="KW-1185">Reference proteome</keyword>
<dbReference type="RefSeq" id="WP_108983813.1">
    <property type="nucleotide sequence ID" value="NZ_BFBR01000001.1"/>
</dbReference>
<dbReference type="InterPro" id="IPR002347">
    <property type="entry name" value="SDR_fam"/>
</dbReference>
<protein>
    <recommendedName>
        <fullName evidence="4">D-xylose 1-dehydrogenase</fullName>
        <ecNumber evidence="3">1.1.1.175</ecNumber>
    </recommendedName>
</protein>
<evidence type="ECO:0000256" key="3">
    <source>
        <dbReference type="ARBA" id="ARBA00066641"/>
    </source>
</evidence>
<proteinExistence type="inferred from homology"/>
<dbReference type="SUPFAM" id="SSF51735">
    <property type="entry name" value="NAD(P)-binding Rossmann-fold domains"/>
    <property type="match status" value="1"/>
</dbReference>
<dbReference type="PANTHER" id="PTHR43639:SF1">
    <property type="entry name" value="SHORT-CHAIN DEHYDROGENASE_REDUCTASE FAMILY PROTEIN"/>
    <property type="match status" value="1"/>
</dbReference>
<dbReference type="Proteomes" id="UP000245086">
    <property type="component" value="Unassembled WGS sequence"/>
</dbReference>
<dbReference type="PRINTS" id="PR00080">
    <property type="entry name" value="SDRFAMILY"/>
</dbReference>